<comment type="subunit">
    <text evidence="6">Component of the mitochondrial small ribosomal subunit.</text>
</comment>
<proteinExistence type="inferred from homology"/>
<feature type="region of interest" description="Disordered" evidence="7">
    <location>
        <begin position="50"/>
        <end position="70"/>
    </location>
</feature>
<dbReference type="Proteomes" id="UP000887226">
    <property type="component" value="Unassembled WGS sequence"/>
</dbReference>
<dbReference type="EMBL" id="MU254299">
    <property type="protein sequence ID" value="KAG9240965.1"/>
    <property type="molecule type" value="Genomic_DNA"/>
</dbReference>
<comment type="caution">
    <text evidence="8">The sequence shown here is derived from an EMBL/GenBank/DDBJ whole genome shotgun (WGS) entry which is preliminary data.</text>
</comment>
<keyword evidence="9" id="KW-1185">Reference proteome</keyword>
<keyword evidence="4 6" id="KW-0496">Mitochondrion</keyword>
<protein>
    <recommendedName>
        <fullName evidence="6">37S ribosomal protein S25, mitochondrial</fullName>
    </recommendedName>
</protein>
<evidence type="ECO:0000313" key="9">
    <source>
        <dbReference type="Proteomes" id="UP000887226"/>
    </source>
</evidence>
<evidence type="ECO:0000256" key="2">
    <source>
        <dbReference type="ARBA" id="ARBA00009864"/>
    </source>
</evidence>
<evidence type="ECO:0000256" key="6">
    <source>
        <dbReference type="PIRNR" id="PIRNR029764"/>
    </source>
</evidence>
<dbReference type="AlphaFoldDB" id="A0A9P7YXC1"/>
<dbReference type="InterPro" id="IPR016939">
    <property type="entry name" value="Ribosomal_mS23_fun"/>
</dbReference>
<feature type="compositionally biased region" description="Basic residues" evidence="7">
    <location>
        <begin position="54"/>
        <end position="65"/>
    </location>
</feature>
<evidence type="ECO:0000256" key="3">
    <source>
        <dbReference type="ARBA" id="ARBA00022980"/>
    </source>
</evidence>
<dbReference type="PANTHER" id="PTHR37799:SF1">
    <property type="entry name" value="SMALL RIBOSOMAL SUBUNIT PROTEIN MS23"/>
    <property type="match status" value="1"/>
</dbReference>
<dbReference type="GO" id="GO:0003735">
    <property type="term" value="F:structural constituent of ribosome"/>
    <property type="evidence" value="ECO:0007669"/>
    <property type="project" value="UniProtKB-UniRule"/>
</dbReference>
<dbReference type="PIRSF" id="PIRSF029764">
    <property type="entry name" value="RSM25"/>
    <property type="match status" value="1"/>
</dbReference>
<comment type="similarity">
    <text evidence="2">Belongs to the mitochondrion-specific ribosomal protein mS23 family.</text>
</comment>
<evidence type="ECO:0000256" key="7">
    <source>
        <dbReference type="SAM" id="MobiDB-lite"/>
    </source>
</evidence>
<dbReference type="CDD" id="cd23701">
    <property type="entry name" value="At1g26750"/>
    <property type="match status" value="1"/>
</dbReference>
<sequence length="247" mass="28868">MARGLNLKPSRVYQIVTQILESRGMPQPPPWYKTIESIPPAAILTRTQPVQHRELRKSKKRKPSRMFHPQPIEYEEDKLRRDFFRDHPWELARPRIVLENDGRDGQKVDWSRGIQQPGRQLSGESVVQRQLWLMNEQGMPNSQAYDMARKEFYHLRHQEDVERRVAREEAEWVGADFAKGALEVSMELEDKSYESWKSWAEKEVEVLNRQRDGAYTAAVTEHGDDTFERLGGDDIVVESTDTPDQPS</sequence>
<gene>
    <name evidence="8" type="ORF">BJ878DRAFT_523125</name>
</gene>
<accession>A0A9P7YXC1</accession>
<comment type="subcellular location">
    <subcellularLocation>
        <location evidence="1 6">Mitochondrion</location>
    </subcellularLocation>
</comment>
<dbReference type="OrthoDB" id="5542239at2759"/>
<dbReference type="PANTHER" id="PTHR37799">
    <property type="entry name" value="37S RIBOSOMAL PROTEIN S25, MITOCHONDRIAL"/>
    <property type="match status" value="1"/>
</dbReference>
<evidence type="ECO:0000256" key="4">
    <source>
        <dbReference type="ARBA" id="ARBA00023128"/>
    </source>
</evidence>
<keyword evidence="5 6" id="KW-0687">Ribonucleoprotein</keyword>
<evidence type="ECO:0000313" key="8">
    <source>
        <dbReference type="EMBL" id="KAG9240965.1"/>
    </source>
</evidence>
<dbReference type="InterPro" id="IPR059242">
    <property type="entry name" value="mS23_dom"/>
</dbReference>
<evidence type="ECO:0000256" key="1">
    <source>
        <dbReference type="ARBA" id="ARBA00004173"/>
    </source>
</evidence>
<name>A0A9P7YXC1_9HELO</name>
<keyword evidence="3 6" id="KW-0689">Ribosomal protein</keyword>
<evidence type="ECO:0000256" key="5">
    <source>
        <dbReference type="ARBA" id="ARBA00023274"/>
    </source>
</evidence>
<dbReference type="GO" id="GO:0005763">
    <property type="term" value="C:mitochondrial small ribosomal subunit"/>
    <property type="evidence" value="ECO:0007669"/>
    <property type="project" value="UniProtKB-UniRule"/>
</dbReference>
<reference evidence="8" key="1">
    <citation type="journal article" date="2021" name="IMA Fungus">
        <title>Genomic characterization of three marine fungi, including Emericellopsis atlantica sp. nov. with signatures of a generalist lifestyle and marine biomass degradation.</title>
        <authorList>
            <person name="Hagestad O.C."/>
            <person name="Hou L."/>
            <person name="Andersen J.H."/>
            <person name="Hansen E.H."/>
            <person name="Altermark B."/>
            <person name="Li C."/>
            <person name="Kuhnert E."/>
            <person name="Cox R.J."/>
            <person name="Crous P.W."/>
            <person name="Spatafora J.W."/>
            <person name="Lail K."/>
            <person name="Amirebrahimi M."/>
            <person name="Lipzen A."/>
            <person name="Pangilinan J."/>
            <person name="Andreopoulos W."/>
            <person name="Hayes R.D."/>
            <person name="Ng V."/>
            <person name="Grigoriev I.V."/>
            <person name="Jackson S.A."/>
            <person name="Sutton T.D.S."/>
            <person name="Dobson A.D.W."/>
            <person name="Rama T."/>
        </authorList>
    </citation>
    <scope>NUCLEOTIDE SEQUENCE</scope>
    <source>
        <strain evidence="8">TRa3180A</strain>
    </source>
</reference>
<dbReference type="Pfam" id="PF13741">
    <property type="entry name" value="MRP-S25"/>
    <property type="match status" value="1"/>
</dbReference>
<organism evidence="8 9">
    <name type="scientific">Calycina marina</name>
    <dbReference type="NCBI Taxonomy" id="1763456"/>
    <lineage>
        <taxon>Eukaryota</taxon>
        <taxon>Fungi</taxon>
        <taxon>Dikarya</taxon>
        <taxon>Ascomycota</taxon>
        <taxon>Pezizomycotina</taxon>
        <taxon>Leotiomycetes</taxon>
        <taxon>Helotiales</taxon>
        <taxon>Pezizellaceae</taxon>
        <taxon>Calycina</taxon>
    </lineage>
</organism>